<feature type="region of interest" description="Disordered" evidence="1">
    <location>
        <begin position="52"/>
        <end position="91"/>
    </location>
</feature>
<keyword evidence="3" id="KW-1185">Reference proteome</keyword>
<dbReference type="RefSeq" id="WP_135460896.1">
    <property type="nucleotide sequence ID" value="NZ_SRLC01000001.1"/>
</dbReference>
<proteinExistence type="predicted"/>
<reference evidence="2 3" key="1">
    <citation type="submission" date="2019-04" db="EMBL/GenBank/DDBJ databases">
        <authorList>
            <person name="Feng G."/>
            <person name="Zhang J."/>
            <person name="Zhu H."/>
        </authorList>
    </citation>
    <scope>NUCLEOTIDE SEQUENCE [LARGE SCALE GENOMIC DNA]</scope>
    <source>
        <strain evidence="2 3">JCM 31653</strain>
    </source>
</reference>
<dbReference type="AlphaFoldDB" id="A0A4Z0Q1F0"/>
<evidence type="ECO:0000313" key="3">
    <source>
        <dbReference type="Proteomes" id="UP000297549"/>
    </source>
</evidence>
<comment type="caution">
    <text evidence="2">The sequence shown here is derived from an EMBL/GenBank/DDBJ whole genome shotgun (WGS) entry which is preliminary data.</text>
</comment>
<evidence type="ECO:0000256" key="1">
    <source>
        <dbReference type="SAM" id="MobiDB-lite"/>
    </source>
</evidence>
<evidence type="ECO:0000313" key="2">
    <source>
        <dbReference type="EMBL" id="TGE23878.1"/>
    </source>
</evidence>
<organism evidence="2 3">
    <name type="scientific">Hymenobacter aquaticus</name>
    <dbReference type="NCBI Taxonomy" id="1867101"/>
    <lineage>
        <taxon>Bacteria</taxon>
        <taxon>Pseudomonadati</taxon>
        <taxon>Bacteroidota</taxon>
        <taxon>Cytophagia</taxon>
        <taxon>Cytophagales</taxon>
        <taxon>Hymenobacteraceae</taxon>
        <taxon>Hymenobacter</taxon>
    </lineage>
</organism>
<dbReference type="Proteomes" id="UP000297549">
    <property type="component" value="Unassembled WGS sequence"/>
</dbReference>
<gene>
    <name evidence="2" type="ORF">E5K00_01290</name>
</gene>
<name>A0A4Z0Q1F0_9BACT</name>
<sequence>MKTFSPLRIRRRWLPAFGLGAVAGLLALVLWTPASGRATRRTVRQWLRTWPRPVAARRPTPPTPAPTAALAPQPAPPADLATRPDHLLANR</sequence>
<protein>
    <submittedName>
        <fullName evidence="2">YtxH domain-containing protein</fullName>
    </submittedName>
</protein>
<accession>A0A4Z0Q1F0</accession>
<dbReference type="EMBL" id="SRLC01000001">
    <property type="protein sequence ID" value="TGE23878.1"/>
    <property type="molecule type" value="Genomic_DNA"/>
</dbReference>
<feature type="compositionally biased region" description="Basic and acidic residues" evidence="1">
    <location>
        <begin position="82"/>
        <end position="91"/>
    </location>
</feature>